<evidence type="ECO:0000313" key="1">
    <source>
        <dbReference type="EMBL" id="MQY10882.1"/>
    </source>
</evidence>
<comment type="caution">
    <text evidence="1">The sequence shown here is derived from an EMBL/GenBank/DDBJ whole genome shotgun (WGS) entry which is preliminary data.</text>
</comment>
<dbReference type="Proteomes" id="UP000466345">
    <property type="component" value="Unassembled WGS sequence"/>
</dbReference>
<protein>
    <submittedName>
        <fullName evidence="1">Uncharacterized protein</fullName>
    </submittedName>
</protein>
<keyword evidence="2" id="KW-1185">Reference proteome</keyword>
<name>A0A7K0CCN3_9ACTN</name>
<evidence type="ECO:0000313" key="2">
    <source>
        <dbReference type="Proteomes" id="UP000466345"/>
    </source>
</evidence>
<gene>
    <name evidence="1" type="ORF">SRB5_09950</name>
</gene>
<organism evidence="1 2">
    <name type="scientific">Streptomyces smaragdinus</name>
    <dbReference type="NCBI Taxonomy" id="2585196"/>
    <lineage>
        <taxon>Bacteria</taxon>
        <taxon>Bacillati</taxon>
        <taxon>Actinomycetota</taxon>
        <taxon>Actinomycetes</taxon>
        <taxon>Kitasatosporales</taxon>
        <taxon>Streptomycetaceae</taxon>
        <taxon>Streptomyces</taxon>
    </lineage>
</organism>
<reference evidence="1 2" key="1">
    <citation type="submission" date="2019-10" db="EMBL/GenBank/DDBJ databases">
        <title>Streptomyces smaragdinus sp. nov. and Streptomyces fabii sp. nov., isolated from the gut of fungus growing-termite Macrotermes natalensis.</title>
        <authorList>
            <person name="Schwitalla J."/>
            <person name="Benndorf R."/>
            <person name="Martin K."/>
            <person name="De Beer W."/>
            <person name="Kaster A.-K."/>
            <person name="Vollmers J."/>
            <person name="Poulsen M."/>
            <person name="Beemelmanns C."/>
        </authorList>
    </citation>
    <scope>NUCLEOTIDE SEQUENCE [LARGE SCALE GENOMIC DNA]</scope>
    <source>
        <strain evidence="1 2">RB5</strain>
    </source>
</reference>
<dbReference type="AlphaFoldDB" id="A0A7K0CCN3"/>
<proteinExistence type="predicted"/>
<dbReference type="EMBL" id="WEGJ01000002">
    <property type="protein sequence ID" value="MQY10882.1"/>
    <property type="molecule type" value="Genomic_DNA"/>
</dbReference>
<sequence length="262" mass="27359">MFARGVVAAASETGHGVGEDQASPSSVQWAIVASSAGTACCASACRTRWMMSAGPFDARSATSPVQSVSSKRSTMRLAPLPRRAAPVRWYSSLPLGAALSEGVRPADDHFSAIFDNERCTVRSVEHEDGVAEHQVLEVAVDQTQDQYGRRRADGVGGVAGAPVLVRRLLDGLGNSRGAPQRSSSSRACMAVAFPSGEVSLARSVAAACRLGGLLGKRQNIRPSLRANTWVVPGGSVQRSVSLAVGAGRVTSLDYRSTVILAL</sequence>
<accession>A0A7K0CCN3</accession>